<evidence type="ECO:0000313" key="8">
    <source>
        <dbReference type="Proteomes" id="UP001327957"/>
    </source>
</evidence>
<evidence type="ECO:0000259" key="6">
    <source>
        <dbReference type="Pfam" id="PF01593"/>
    </source>
</evidence>
<feature type="domain" description="Amine oxidase" evidence="6">
    <location>
        <begin position="54"/>
        <end position="392"/>
    </location>
</feature>
<dbReference type="EC" id="1.4.3.4" evidence="2"/>
<accession>A0AAV9TM86</accession>
<keyword evidence="5" id="KW-0472">Membrane</keyword>
<evidence type="ECO:0000313" key="7">
    <source>
        <dbReference type="EMBL" id="KAK6223843.1"/>
    </source>
</evidence>
<dbReference type="Gene3D" id="1.10.405.10">
    <property type="entry name" value="Guanine Nucleotide Dissociation Inhibitor, domain 1"/>
    <property type="match status" value="1"/>
</dbReference>
<evidence type="ECO:0000256" key="3">
    <source>
        <dbReference type="ARBA" id="ARBA00048448"/>
    </source>
</evidence>
<keyword evidence="5" id="KW-1133">Transmembrane helix</keyword>
<organism evidence="7 8">
    <name type="scientific">Colletotrichum tabaci</name>
    <dbReference type="NCBI Taxonomy" id="1209068"/>
    <lineage>
        <taxon>Eukaryota</taxon>
        <taxon>Fungi</taxon>
        <taxon>Dikarya</taxon>
        <taxon>Ascomycota</taxon>
        <taxon>Pezizomycotina</taxon>
        <taxon>Sordariomycetes</taxon>
        <taxon>Hypocreomycetidae</taxon>
        <taxon>Glomerellales</taxon>
        <taxon>Glomerellaceae</taxon>
        <taxon>Colletotrichum</taxon>
        <taxon>Colletotrichum destructivum species complex</taxon>
    </lineage>
</organism>
<dbReference type="InterPro" id="IPR050703">
    <property type="entry name" value="Flavin_MAO"/>
</dbReference>
<dbReference type="InterPro" id="IPR036188">
    <property type="entry name" value="FAD/NAD-bd_sf"/>
</dbReference>
<dbReference type="Gene3D" id="3.50.50.60">
    <property type="entry name" value="FAD/NAD(P)-binding domain"/>
    <property type="match status" value="1"/>
</dbReference>
<evidence type="ECO:0000256" key="4">
    <source>
        <dbReference type="SAM" id="MobiDB-lite"/>
    </source>
</evidence>
<protein>
    <recommendedName>
        <fullName evidence="2">monoamine oxidase</fullName>
        <ecNumber evidence="2">1.4.3.4</ecNumber>
    </recommendedName>
</protein>
<dbReference type="SUPFAM" id="SSF51905">
    <property type="entry name" value="FAD/NAD(P)-binding domain"/>
    <property type="match status" value="1"/>
</dbReference>
<comment type="similarity">
    <text evidence="1">Belongs to the flavin monoamine oxidase family.</text>
</comment>
<dbReference type="PANTHER" id="PTHR43563:SF1">
    <property type="entry name" value="AMINE OXIDASE [FLAVIN-CONTAINING] B"/>
    <property type="match status" value="1"/>
</dbReference>
<sequence>MAEVVSNSARSREGFAWNPEDGFTYGLRTPAVVPSTPEDALSSRYDVIVIGAGFAGLTAARDLALAGNLVLLVEARDRIGGRSWTAYGEKGEMLEMGGTWVHWQQPHIFSELQRYGLDDFLETQASPQGCAAFSKCNVADKLMVQSSEEATEMFATIERLMAQFLDVDGYGGRTVIPFPFNIPNSVRDSPSYREIDRLSVADRVKELENLTDEEKAILREHAASFYGTAPDQTSFSEVIHTYALCNFQHHMIEEATMKYKLSKGISALALAILEDYRGDRLLSSPIKSITQTNAAYGACVTLETGKKYRSKTIITTIPINVISSIQFDPPLSPLRSSAFSDGVTATKIDKIMMTTSSNLNSGFSISCEGGDMPFTSGFGDRLPNGDPLLTFLCRPGVGFDSDESKVRLAETLHPDGLDITAAFAHLWSQDPFAQGVMPVRKAGFIGQYDDELLDPIVNTAFQGHIPAVDGTEDNTTATPEENYVLPRDTLKYRKTAAYHSLGLFLRNMINGTISEPNTNANSFVIQTGLIDQRLYNARLNMVSQLEKYYETLVLSMLAKPRFLPVVWASKPDEQTGIRDSGSGPKEDYMYPCQRERAAIKFYYRSRILFSVYGVAIFFTILGVAASALALRKNDGVPRNTDFSSIVAATRGSHLGKVPWNGVDGDSGGIPEEVMSMKMGYGRLRTAESNIIYREEGDDRTDSPKPMPRSPEFGFGFEGYLDQTCGSKA</sequence>
<dbReference type="Pfam" id="PF01593">
    <property type="entry name" value="Amino_oxidase"/>
    <property type="match status" value="1"/>
</dbReference>
<dbReference type="Proteomes" id="UP001327957">
    <property type="component" value="Unassembled WGS sequence"/>
</dbReference>
<dbReference type="Gene3D" id="3.90.660.10">
    <property type="match status" value="1"/>
</dbReference>
<dbReference type="PANTHER" id="PTHR43563">
    <property type="entry name" value="AMINE OXIDASE"/>
    <property type="match status" value="1"/>
</dbReference>
<keyword evidence="8" id="KW-1185">Reference proteome</keyword>
<comment type="catalytic activity">
    <reaction evidence="3">
        <text>a secondary aliphatic amine + O2 + H2O = a primary amine + an aldehyde + H2O2</text>
        <dbReference type="Rhea" id="RHEA:26414"/>
        <dbReference type="ChEBI" id="CHEBI:15377"/>
        <dbReference type="ChEBI" id="CHEBI:15379"/>
        <dbReference type="ChEBI" id="CHEBI:16240"/>
        <dbReference type="ChEBI" id="CHEBI:17478"/>
        <dbReference type="ChEBI" id="CHEBI:58855"/>
        <dbReference type="ChEBI" id="CHEBI:65296"/>
        <dbReference type="EC" id="1.4.3.4"/>
    </reaction>
</comment>
<keyword evidence="5" id="KW-0812">Transmembrane</keyword>
<evidence type="ECO:0000256" key="2">
    <source>
        <dbReference type="ARBA" id="ARBA00012804"/>
    </source>
</evidence>
<evidence type="ECO:0000256" key="1">
    <source>
        <dbReference type="ARBA" id="ARBA00005995"/>
    </source>
</evidence>
<dbReference type="GO" id="GO:0097621">
    <property type="term" value="F:monoamine oxidase activity"/>
    <property type="evidence" value="ECO:0007669"/>
    <property type="project" value="UniProtKB-EC"/>
</dbReference>
<feature type="compositionally biased region" description="Basic and acidic residues" evidence="4">
    <location>
        <begin position="693"/>
        <end position="702"/>
    </location>
</feature>
<proteinExistence type="inferred from homology"/>
<feature type="region of interest" description="Disordered" evidence="4">
    <location>
        <begin position="693"/>
        <end position="717"/>
    </location>
</feature>
<dbReference type="AlphaFoldDB" id="A0AAV9TM86"/>
<gene>
    <name evidence="7" type="ORF">QIS74_03787</name>
</gene>
<evidence type="ECO:0000256" key="5">
    <source>
        <dbReference type="SAM" id="Phobius"/>
    </source>
</evidence>
<name>A0AAV9TM86_9PEZI</name>
<dbReference type="EMBL" id="JASAOK010000015">
    <property type="protein sequence ID" value="KAK6223843.1"/>
    <property type="molecule type" value="Genomic_DNA"/>
</dbReference>
<comment type="caution">
    <text evidence="7">The sequence shown here is derived from an EMBL/GenBank/DDBJ whole genome shotgun (WGS) entry which is preliminary data.</text>
</comment>
<reference evidence="7 8" key="1">
    <citation type="submission" date="2023-04" db="EMBL/GenBank/DDBJ databases">
        <title>Colletotrichum tabacum stain YC1 causing leaf anthracnose on Nicotiana tabacum(L.) cv.</title>
        <authorList>
            <person name="Ji Z."/>
            <person name="Wang M."/>
            <person name="Zhang J."/>
            <person name="Wang N."/>
            <person name="Zhou Z."/>
        </authorList>
    </citation>
    <scope>NUCLEOTIDE SEQUENCE [LARGE SCALE GENOMIC DNA]</scope>
    <source>
        <strain evidence="7 8">YC1</strain>
    </source>
</reference>
<feature type="transmembrane region" description="Helical" evidence="5">
    <location>
        <begin position="607"/>
        <end position="630"/>
    </location>
</feature>
<dbReference type="InterPro" id="IPR002937">
    <property type="entry name" value="Amino_oxidase"/>
</dbReference>